<dbReference type="SUPFAM" id="SSF53335">
    <property type="entry name" value="S-adenosyl-L-methionine-dependent methyltransferases"/>
    <property type="match status" value="1"/>
</dbReference>
<feature type="domain" description="Methyltransferase" evidence="1">
    <location>
        <begin position="78"/>
        <end position="167"/>
    </location>
</feature>
<dbReference type="EnsemblBacteria" id="ABD39997">
    <property type="protein sequence ID" value="ABD39997"/>
    <property type="gene ID" value="Mhun_0225"/>
</dbReference>
<dbReference type="AlphaFoldDB" id="Q2FPY4"/>
<sequence>MIPMTENLNENDNSRCWAAFWEKTTQTGNKKGPLTPAFWNHMAHRYARDTPQEKEEARLKRILDLIISTGIDIKGSQVLDIGAGTGSLSIPLAHMGAHVTALDFSDEMLKKLNKRADEENVTIQTILKSWDTINPDEEGFRKKFDLVIASMTPAVRNPHDLSLMLETAKGICYYSGWVHRKWDPSYYDLYKTLFHEEFKESPHGFYLPFMYLYLLGYRPEVSLLEDDWSNYETIDEYIETAAGFFSTTRQIDDQMKDRIREYITPHAQDGKYLARSQVITGMMVWDVREQNTKP</sequence>
<dbReference type="Proteomes" id="UP000001941">
    <property type="component" value="Chromosome"/>
</dbReference>
<dbReference type="KEGG" id="mhu:Mhun_0225"/>
<gene>
    <name evidence="2" type="ordered locus">Mhun_0225</name>
</gene>
<organism evidence="2 3">
    <name type="scientific">Methanospirillum hungatei JF-1 (strain ATCC 27890 / DSM 864 / NBRC 100397 / JF-1)</name>
    <dbReference type="NCBI Taxonomy" id="323259"/>
    <lineage>
        <taxon>Archaea</taxon>
        <taxon>Methanobacteriati</taxon>
        <taxon>Methanobacteriota</taxon>
        <taxon>Stenosarchaea group</taxon>
        <taxon>Methanomicrobia</taxon>
        <taxon>Methanomicrobiales</taxon>
        <taxon>Methanospirillaceae</taxon>
        <taxon>Methanospirillum</taxon>
    </lineage>
</organism>
<evidence type="ECO:0000313" key="3">
    <source>
        <dbReference type="Proteomes" id="UP000001941"/>
    </source>
</evidence>
<reference evidence="3" key="1">
    <citation type="journal article" date="2016" name="Stand. Genomic Sci.">
        <title>Complete genome sequence of Methanospirillum hungatei type strain JF1.</title>
        <authorList>
            <person name="Gunsalus R.P."/>
            <person name="Cook L.E."/>
            <person name="Crable B."/>
            <person name="Rohlin L."/>
            <person name="McDonald E."/>
            <person name="Mouttaki H."/>
            <person name="Sieber J.R."/>
            <person name="Poweleit N."/>
            <person name="Zhou H."/>
            <person name="Lapidus A.L."/>
            <person name="Daligault H.E."/>
            <person name="Land M."/>
            <person name="Gilna P."/>
            <person name="Ivanova N."/>
            <person name="Kyrpides N."/>
            <person name="Culley D.E."/>
            <person name="McInerney M.J."/>
        </authorList>
    </citation>
    <scope>NUCLEOTIDE SEQUENCE [LARGE SCALE GENOMIC DNA]</scope>
    <source>
        <strain evidence="3">ATCC 27890 / DSM 864 / NBRC 100397 / JF-1</strain>
    </source>
</reference>
<dbReference type="PANTHER" id="PTHR43591">
    <property type="entry name" value="METHYLTRANSFERASE"/>
    <property type="match status" value="1"/>
</dbReference>
<evidence type="ECO:0000259" key="1">
    <source>
        <dbReference type="Pfam" id="PF13649"/>
    </source>
</evidence>
<dbReference type="Gene3D" id="3.40.50.150">
    <property type="entry name" value="Vaccinia Virus protein VP39"/>
    <property type="match status" value="1"/>
</dbReference>
<accession>Q2FPY4</accession>
<dbReference type="CDD" id="cd02440">
    <property type="entry name" value="AdoMet_MTases"/>
    <property type="match status" value="1"/>
</dbReference>
<protein>
    <recommendedName>
        <fullName evidence="1">Methyltransferase domain-containing protein</fullName>
    </recommendedName>
</protein>
<evidence type="ECO:0000313" key="2">
    <source>
        <dbReference type="EMBL" id="ABD39997.1"/>
    </source>
</evidence>
<name>Q2FPY4_METHJ</name>
<proteinExistence type="predicted"/>
<dbReference type="GO" id="GO:0008168">
    <property type="term" value="F:methyltransferase activity"/>
    <property type="evidence" value="ECO:0007669"/>
    <property type="project" value="TreeGrafter"/>
</dbReference>
<dbReference type="Pfam" id="PF13649">
    <property type="entry name" value="Methyltransf_25"/>
    <property type="match status" value="1"/>
</dbReference>
<dbReference type="PANTHER" id="PTHR43591:SF24">
    <property type="entry name" value="2-METHOXY-6-POLYPRENYL-1,4-BENZOQUINOL METHYLASE, MITOCHONDRIAL"/>
    <property type="match status" value="1"/>
</dbReference>
<dbReference type="InParanoid" id="Q2FPY4"/>
<dbReference type="HOGENOM" id="CLU_060275_3_0_2"/>
<dbReference type="eggNOG" id="arCOG01633">
    <property type="taxonomic scope" value="Archaea"/>
</dbReference>
<dbReference type="EMBL" id="CP000254">
    <property type="protein sequence ID" value="ABD39997.1"/>
    <property type="molecule type" value="Genomic_DNA"/>
</dbReference>
<dbReference type="InterPro" id="IPR041698">
    <property type="entry name" value="Methyltransf_25"/>
</dbReference>
<dbReference type="InterPro" id="IPR029063">
    <property type="entry name" value="SAM-dependent_MTases_sf"/>
</dbReference>
<keyword evidence="3" id="KW-1185">Reference proteome</keyword>